<dbReference type="PANTHER" id="PTHR31434:SF2">
    <property type="entry name" value="S PHASE CYCLIN A-ASSOCIATED PROTEIN IN THE ENDOPLASMIC RETICULUM"/>
    <property type="match status" value="1"/>
</dbReference>
<dbReference type="EMBL" id="CAJPVJ010002946">
    <property type="protein sequence ID" value="CAG2167004.1"/>
    <property type="molecule type" value="Genomic_DNA"/>
</dbReference>
<dbReference type="Proteomes" id="UP000728032">
    <property type="component" value="Unassembled WGS sequence"/>
</dbReference>
<evidence type="ECO:0000313" key="1">
    <source>
        <dbReference type="EMBL" id="CAD7647957.1"/>
    </source>
</evidence>
<proteinExistence type="predicted"/>
<dbReference type="OrthoDB" id="313366at2759"/>
<sequence>MEQATNKIAILISGIPYTASKRVISLDIRFTMWPTVVLARDAWLKVEARNLIPIRMTSMRATWYSNMNKAVLKHKAPAATHALTPNLLDYTLRLVVSGAPEQVVHIETILTPTRHKHREYPSFSNEELENFNVKYIVEAPVDADKKSIQSCDNERLKAARKRSKKLRQRLAAKAVQFEQNVGQKGSQPALSSKSIQSVNKNKISKIFKDLSTLSADTQITGHWPSNMTHSLERNLNELEKLFRGKGVTDSLYFHSLNGTQLLTKMLSRITNGTKERPTSLTDRSNAKLAAVYELVCSQHWDVSDYVLQSNLMMELLDILCHRINLLDATLISTTGPTTCDTVVGALCQLLSTIFDTLYAHYSRLVDTTDDCLAFNHLIQDVISYIVSVGMIDKLSLMMVNTRNSIRDPIDDCPEMTQCWRSIISLFSSVSKLMALKVENRFGSKYRLLLCVDYDWKTPQHRDYIPHENVSPRGHARLPLRGGVAADHTLELTLEVIRLLNYVSLLDLNFVQSILGGEGLSDVEATLLQSGQRPTVVQQLCCLPFEYFSDKRLSGVLFPTLIACCFQNTPNRTILEQEMSTLMLSTFIESTIVGLQLRAVDSHVSSGQQKPDEALAEQRLTFAKRFPKNRWNEAKDYFETQTPVAVV</sequence>
<evidence type="ECO:0000313" key="2">
    <source>
        <dbReference type="Proteomes" id="UP000728032"/>
    </source>
</evidence>
<dbReference type="EMBL" id="OC917771">
    <property type="protein sequence ID" value="CAD7647957.1"/>
    <property type="molecule type" value="Genomic_DNA"/>
</dbReference>
<keyword evidence="2" id="KW-1185">Reference proteome</keyword>
<organism evidence="1">
    <name type="scientific">Oppiella nova</name>
    <dbReference type="NCBI Taxonomy" id="334625"/>
    <lineage>
        <taxon>Eukaryota</taxon>
        <taxon>Metazoa</taxon>
        <taxon>Ecdysozoa</taxon>
        <taxon>Arthropoda</taxon>
        <taxon>Chelicerata</taxon>
        <taxon>Arachnida</taxon>
        <taxon>Acari</taxon>
        <taxon>Acariformes</taxon>
        <taxon>Sarcoptiformes</taxon>
        <taxon>Oribatida</taxon>
        <taxon>Brachypylina</taxon>
        <taxon>Oppioidea</taxon>
        <taxon>Oppiidae</taxon>
        <taxon>Oppiella</taxon>
    </lineage>
</organism>
<accession>A0A7R9LU80</accession>
<dbReference type="AlphaFoldDB" id="A0A7R9LU80"/>
<reference evidence="1" key="1">
    <citation type="submission" date="2020-11" db="EMBL/GenBank/DDBJ databases">
        <authorList>
            <person name="Tran Van P."/>
        </authorList>
    </citation>
    <scope>NUCLEOTIDE SEQUENCE</scope>
</reference>
<protein>
    <submittedName>
        <fullName evidence="1">Uncharacterized protein</fullName>
    </submittedName>
</protein>
<name>A0A7R9LU80_9ACAR</name>
<gene>
    <name evidence="1" type="ORF">ONB1V03_LOCUS6518</name>
</gene>
<dbReference type="PANTHER" id="PTHR31434">
    <property type="entry name" value="S PHASE CYCLIN A-ASSOCIATED PROTEIN IN THE ENDOPLASMIC RETICULUM"/>
    <property type="match status" value="1"/>
</dbReference>